<evidence type="ECO:0000313" key="3">
    <source>
        <dbReference type="Proteomes" id="UP000621386"/>
    </source>
</evidence>
<feature type="compositionally biased region" description="Basic and acidic residues" evidence="1">
    <location>
        <begin position="473"/>
        <end position="485"/>
    </location>
</feature>
<gene>
    <name evidence="2" type="ORF">JK361_12885</name>
</gene>
<feature type="compositionally biased region" description="Basic and acidic residues" evidence="1">
    <location>
        <begin position="739"/>
        <end position="749"/>
    </location>
</feature>
<feature type="compositionally biased region" description="Basic and acidic residues" evidence="1">
    <location>
        <begin position="241"/>
        <end position="256"/>
    </location>
</feature>
<evidence type="ECO:0000256" key="1">
    <source>
        <dbReference type="SAM" id="MobiDB-lite"/>
    </source>
</evidence>
<accession>A0ABS1NZE2</accession>
<reference evidence="2 3" key="1">
    <citation type="submission" date="2021-01" db="EMBL/GenBank/DDBJ databases">
        <title>WGS of actinomycetes isolated from Thailand.</title>
        <authorList>
            <person name="Thawai C."/>
        </authorList>
    </citation>
    <scope>NUCLEOTIDE SEQUENCE [LARGE SCALE GENOMIC DNA]</scope>
    <source>
        <strain evidence="2 3">CH5-8</strain>
    </source>
</reference>
<protein>
    <submittedName>
        <fullName evidence="2">Uncharacterized protein</fullName>
    </submittedName>
</protein>
<dbReference type="Proteomes" id="UP000621386">
    <property type="component" value="Unassembled WGS sequence"/>
</dbReference>
<feature type="compositionally biased region" description="Basic and acidic residues" evidence="1">
    <location>
        <begin position="310"/>
        <end position="330"/>
    </location>
</feature>
<dbReference type="EMBL" id="JAERRH010000004">
    <property type="protein sequence ID" value="MBL1105473.1"/>
    <property type="molecule type" value="Genomic_DNA"/>
</dbReference>
<feature type="compositionally biased region" description="Basic residues" evidence="1">
    <location>
        <begin position="121"/>
        <end position="133"/>
    </location>
</feature>
<proteinExistence type="predicted"/>
<feature type="region of interest" description="Disordered" evidence="1">
    <location>
        <begin position="1"/>
        <end position="28"/>
    </location>
</feature>
<sequence>MSGRKDDEERGVGAGRGRRTRPWARLRGPSEEADRLAVELRGWLDAAGLRLDDLMGELTPDHFESETVPSRTTVADRLAGVNLGWDFVEAVADVCSRDTAERERWTAAARPLFEAAERAKRSGARPHGGKRRGGGATAPDAAADEAALAAELVGVQRQSLALSDQLFRALQRAAELEKARNDANHMVLILLTLVDKLQRDIRTLTAQRDRAHARSAGSDDVERLQERLQRSETQRTQAESELARARAEREKADRLAEQQAEQVRQLADELARLRSVHHGPGAGPDTAGEEGLPVPAGEPQTVEADDVETALEKASRILDNGAERLDRLAEEIQEQSDELSGPDNSGSSAGAVPDTTDNRPATAPQAGPRKPADNSPDKPGGRTEEADRPDGPGDRGDGVGDRGDGSGDRGDGVGDRGDGSGDRGDGSGDRGDGAGDRGDAPRERAAGPGDRGVGPEGRAAGPGDRGVGPDGRAVGRGDRAEGPEGREDEPYDPDPVLDQLTDVVHPGSARYEALIELIGRDKAPHTLVTAVEKLRAAGAFDTARRVLYQAGAGRPSRSLLACLALLPPEDARLVMAGVGAERPAGPLNEVVVALREEGHRVLAAAALRAAGLLRAVHSLPFLLWPIRLGSADTVLILKGVCERPPTEIAAVSRHLAAVGMRQESDFLAVISAREGGTAADGEPLGRWGQARWFPEQRPPSAPASRPTARTLTTRVHIKIPGSRQLPPIVVRRPQTPPGDEDRPQDSGPR</sequence>
<keyword evidence="3" id="KW-1185">Reference proteome</keyword>
<organism evidence="2 3">
    <name type="scientific">Streptomyces musisoli</name>
    <dbReference type="NCBI Taxonomy" id="2802280"/>
    <lineage>
        <taxon>Bacteria</taxon>
        <taxon>Bacillati</taxon>
        <taxon>Actinomycetota</taxon>
        <taxon>Actinomycetes</taxon>
        <taxon>Kitasatosporales</taxon>
        <taxon>Streptomycetaceae</taxon>
        <taxon>Streptomyces</taxon>
    </lineage>
</organism>
<feature type="compositionally biased region" description="Basic and acidic residues" evidence="1">
    <location>
        <begin position="370"/>
        <end position="445"/>
    </location>
</feature>
<feature type="region of interest" description="Disordered" evidence="1">
    <location>
        <begin position="276"/>
        <end position="499"/>
    </location>
</feature>
<dbReference type="RefSeq" id="WP_201816378.1">
    <property type="nucleotide sequence ID" value="NZ_JAERRH010000004.1"/>
</dbReference>
<evidence type="ECO:0000313" key="2">
    <source>
        <dbReference type="EMBL" id="MBL1105473.1"/>
    </source>
</evidence>
<feature type="region of interest" description="Disordered" evidence="1">
    <location>
        <begin position="116"/>
        <end position="140"/>
    </location>
</feature>
<comment type="caution">
    <text evidence="2">The sequence shown here is derived from an EMBL/GenBank/DDBJ whole genome shotgun (WGS) entry which is preliminary data.</text>
</comment>
<feature type="compositionally biased region" description="Basic and acidic residues" evidence="1">
    <location>
        <begin position="1"/>
        <end position="11"/>
    </location>
</feature>
<feature type="region of interest" description="Disordered" evidence="1">
    <location>
        <begin position="207"/>
        <end position="263"/>
    </location>
</feature>
<feature type="compositionally biased region" description="Basic and acidic residues" evidence="1">
    <location>
        <begin position="220"/>
        <end position="233"/>
    </location>
</feature>
<name>A0ABS1NZE2_9ACTN</name>
<feature type="region of interest" description="Disordered" evidence="1">
    <location>
        <begin position="721"/>
        <end position="749"/>
    </location>
</feature>